<protein>
    <submittedName>
        <fullName evidence="2">Uncharacterized protein</fullName>
    </submittedName>
</protein>
<feature type="compositionally biased region" description="Basic and acidic residues" evidence="1">
    <location>
        <begin position="1"/>
        <end position="11"/>
    </location>
</feature>
<accession>A0AAV6VUV4</accession>
<name>A0AAV6VUV4_9ARAC</name>
<comment type="caution">
    <text evidence="2">The sequence shown here is derived from an EMBL/GenBank/DDBJ whole genome shotgun (WGS) entry which is preliminary data.</text>
</comment>
<evidence type="ECO:0000256" key="1">
    <source>
        <dbReference type="SAM" id="MobiDB-lite"/>
    </source>
</evidence>
<organism evidence="2 3">
    <name type="scientific">Oedothorax gibbosus</name>
    <dbReference type="NCBI Taxonomy" id="931172"/>
    <lineage>
        <taxon>Eukaryota</taxon>
        <taxon>Metazoa</taxon>
        <taxon>Ecdysozoa</taxon>
        <taxon>Arthropoda</taxon>
        <taxon>Chelicerata</taxon>
        <taxon>Arachnida</taxon>
        <taxon>Araneae</taxon>
        <taxon>Araneomorphae</taxon>
        <taxon>Entelegynae</taxon>
        <taxon>Araneoidea</taxon>
        <taxon>Linyphiidae</taxon>
        <taxon>Erigoninae</taxon>
        <taxon>Oedothorax</taxon>
    </lineage>
</organism>
<proteinExistence type="predicted"/>
<evidence type="ECO:0000313" key="3">
    <source>
        <dbReference type="Proteomes" id="UP000827092"/>
    </source>
</evidence>
<dbReference type="EMBL" id="JAFNEN010000015">
    <property type="protein sequence ID" value="KAG8200434.1"/>
    <property type="molecule type" value="Genomic_DNA"/>
</dbReference>
<sequence length="68" mass="7661">MAEKTFRGHEEDMLDPSSDTTGMPLMTPAEPTVDVATKVGYSCSYDRIHHLFFLFGSQGERHGNLIRM</sequence>
<dbReference type="AlphaFoldDB" id="A0AAV6VUV4"/>
<keyword evidence="3" id="KW-1185">Reference proteome</keyword>
<feature type="region of interest" description="Disordered" evidence="1">
    <location>
        <begin position="1"/>
        <end position="28"/>
    </location>
</feature>
<evidence type="ECO:0000313" key="2">
    <source>
        <dbReference type="EMBL" id="KAG8200434.1"/>
    </source>
</evidence>
<dbReference type="Proteomes" id="UP000827092">
    <property type="component" value="Unassembled WGS sequence"/>
</dbReference>
<reference evidence="2 3" key="1">
    <citation type="journal article" date="2022" name="Nat. Ecol. Evol.">
        <title>A masculinizing supergene underlies an exaggerated male reproductive morph in a spider.</title>
        <authorList>
            <person name="Hendrickx F."/>
            <person name="De Corte Z."/>
            <person name="Sonet G."/>
            <person name="Van Belleghem S.M."/>
            <person name="Kostlbacher S."/>
            <person name="Vangestel C."/>
        </authorList>
    </citation>
    <scope>NUCLEOTIDE SEQUENCE [LARGE SCALE GENOMIC DNA]</scope>
    <source>
        <strain evidence="2">W744_W776</strain>
    </source>
</reference>
<gene>
    <name evidence="2" type="ORF">JTE90_000517</name>
</gene>